<feature type="compositionally biased region" description="Basic and acidic residues" evidence="2">
    <location>
        <begin position="16"/>
        <end position="31"/>
    </location>
</feature>
<gene>
    <name evidence="3" type="ORF">PXEA_LOCUS16501</name>
</gene>
<accession>A0A3S4ZYP6</accession>
<feature type="coiled-coil region" evidence="1">
    <location>
        <begin position="82"/>
        <end position="133"/>
    </location>
</feature>
<keyword evidence="4" id="KW-1185">Reference proteome</keyword>
<feature type="region of interest" description="Disordered" evidence="2">
    <location>
        <begin position="1"/>
        <end position="46"/>
    </location>
</feature>
<organism evidence="3 4">
    <name type="scientific">Protopolystoma xenopodis</name>
    <dbReference type="NCBI Taxonomy" id="117903"/>
    <lineage>
        <taxon>Eukaryota</taxon>
        <taxon>Metazoa</taxon>
        <taxon>Spiralia</taxon>
        <taxon>Lophotrochozoa</taxon>
        <taxon>Platyhelminthes</taxon>
        <taxon>Monogenea</taxon>
        <taxon>Polyopisthocotylea</taxon>
        <taxon>Polystomatidea</taxon>
        <taxon>Polystomatidae</taxon>
        <taxon>Protopolystoma</taxon>
    </lineage>
</organism>
<dbReference type="Proteomes" id="UP000784294">
    <property type="component" value="Unassembled WGS sequence"/>
</dbReference>
<reference evidence="3" key="1">
    <citation type="submission" date="2018-11" db="EMBL/GenBank/DDBJ databases">
        <authorList>
            <consortium name="Pathogen Informatics"/>
        </authorList>
    </citation>
    <scope>NUCLEOTIDE SEQUENCE</scope>
</reference>
<evidence type="ECO:0000256" key="1">
    <source>
        <dbReference type="SAM" id="Coils"/>
    </source>
</evidence>
<keyword evidence="1" id="KW-0175">Coiled coil</keyword>
<dbReference type="AlphaFoldDB" id="A0A3S4ZYP6"/>
<evidence type="ECO:0000313" key="4">
    <source>
        <dbReference type="Proteomes" id="UP000784294"/>
    </source>
</evidence>
<dbReference type="EMBL" id="CAAALY010059807">
    <property type="protein sequence ID" value="VEL23061.1"/>
    <property type="molecule type" value="Genomic_DNA"/>
</dbReference>
<proteinExistence type="predicted"/>
<protein>
    <submittedName>
        <fullName evidence="3">Uncharacterized protein</fullName>
    </submittedName>
</protein>
<sequence>MLGSHKDDVADLLSEAQKRKQGIRETGEYLDAHITGPEPLTKMEESEVSEDKKELSLRAKIRHLKGIYGQMSHENEKLVAHLENYKGQLDTEAKAAKEYKENALQKANENGLLQREVIKLKKANSELNLAIREARVG</sequence>
<comment type="caution">
    <text evidence="3">The sequence shown here is derived from an EMBL/GenBank/DDBJ whole genome shotgun (WGS) entry which is preliminary data.</text>
</comment>
<name>A0A3S4ZYP6_9PLAT</name>
<evidence type="ECO:0000256" key="2">
    <source>
        <dbReference type="SAM" id="MobiDB-lite"/>
    </source>
</evidence>
<evidence type="ECO:0000313" key="3">
    <source>
        <dbReference type="EMBL" id="VEL23061.1"/>
    </source>
</evidence>